<reference evidence="2" key="1">
    <citation type="submission" date="2018-08" db="EMBL/GenBank/DDBJ databases">
        <title>A genome reference for cultivated species of the human gut microbiota.</title>
        <authorList>
            <person name="Zou Y."/>
            <person name="Xue W."/>
            <person name="Luo G."/>
        </authorList>
    </citation>
    <scope>NUCLEOTIDE SEQUENCE [LARGE SCALE GENOMIC DNA]</scope>
    <source>
        <strain evidence="2">TF05-5AC</strain>
    </source>
</reference>
<dbReference type="InterPro" id="IPR052942">
    <property type="entry name" value="LPS_cholinephosphotransferase"/>
</dbReference>
<dbReference type="EMBL" id="QVLV01000014">
    <property type="protein sequence ID" value="RGE57663.1"/>
    <property type="molecule type" value="Genomic_DNA"/>
</dbReference>
<proteinExistence type="predicted"/>
<accession>A0A3E3I0J5</accession>
<evidence type="ECO:0000259" key="1">
    <source>
        <dbReference type="PROSITE" id="PS51186"/>
    </source>
</evidence>
<comment type="caution">
    <text evidence="2">The sequence shown here is derived from an EMBL/GenBank/DDBJ whole genome shotgun (WGS) entry which is preliminary data.</text>
</comment>
<dbReference type="Gene3D" id="3.40.630.30">
    <property type="match status" value="1"/>
</dbReference>
<dbReference type="Pfam" id="PF00583">
    <property type="entry name" value="Acetyltransf_1"/>
    <property type="match status" value="1"/>
</dbReference>
<dbReference type="InterPro" id="IPR016181">
    <property type="entry name" value="Acyl_CoA_acyltransferase"/>
</dbReference>
<dbReference type="PANTHER" id="PTHR43404">
    <property type="entry name" value="LIPOPOLYSACCHARIDE CHOLINEPHOSPHOTRANSFERASE LICD"/>
    <property type="match status" value="1"/>
</dbReference>
<evidence type="ECO:0000313" key="2">
    <source>
        <dbReference type="EMBL" id="RGE57663.1"/>
    </source>
</evidence>
<dbReference type="PANTHER" id="PTHR43404:SF1">
    <property type="entry name" value="MNN4P"/>
    <property type="match status" value="1"/>
</dbReference>
<dbReference type="AlphaFoldDB" id="A0A3E3I0J5"/>
<dbReference type="GO" id="GO:0009100">
    <property type="term" value="P:glycoprotein metabolic process"/>
    <property type="evidence" value="ECO:0007669"/>
    <property type="project" value="UniProtKB-ARBA"/>
</dbReference>
<evidence type="ECO:0000313" key="3">
    <source>
        <dbReference type="Proteomes" id="UP000260812"/>
    </source>
</evidence>
<dbReference type="SUPFAM" id="SSF55729">
    <property type="entry name" value="Acyl-CoA N-acyltransferases (Nat)"/>
    <property type="match status" value="1"/>
</dbReference>
<sequence length="486" mass="56731">MNKEITIDSIRNFLQPEVRCDTYIGIEMKKIWYIELKMLELLMDICKRYNLKYLMVGGSLLGAMRHKGFIPWDDDIDVGMPRCDYDRFVKIAKEELVEPFFLQTPLTDPGRNIDYVQIRNSETSAIDIRYIDCHYTYNQGIFIDIFPIDGVGDDNTLRCQEKKQRIIRRIYTSAFNKNTDGIAKVKHYVCKVIYCLIGSKRYDIIRNNIFRKVSFDKCGEVGLVSFLFNNNRRNYWKREWIEECITVPFEYLQVSVPRYYDEVLTKTYGEWRNFVRGDAMHGKIDFDPNTSYKVILRDKYKYSEFKSCEKTKLISNSSYFSSGGILVPLSPADGIEIYKMLQNIGKRENDFTNDVKGMSYDLFTEWCRIQFEYANGWNLPNGYVPQSIYWLYIDGKPVGVGKIRWALTNASREAGGNIGYAIAESYRGQGYGTVLFNELIKIAKIGHCSEIVATVNKDNAASKRVMEKCNGKLIKENEKRWYFSFV</sequence>
<feature type="domain" description="N-acetyltransferase" evidence="1">
    <location>
        <begin position="324"/>
        <end position="486"/>
    </location>
</feature>
<dbReference type="CDD" id="cd04301">
    <property type="entry name" value="NAT_SF"/>
    <property type="match status" value="1"/>
</dbReference>
<dbReference type="PROSITE" id="PS51186">
    <property type="entry name" value="GNAT"/>
    <property type="match status" value="1"/>
</dbReference>
<dbReference type="RefSeq" id="WP_117545122.1">
    <property type="nucleotide sequence ID" value="NZ_QVLV01000014.1"/>
</dbReference>
<name>A0A3E3I0J5_9FIRM</name>
<dbReference type="InterPro" id="IPR007074">
    <property type="entry name" value="LicD/FKTN/FKRP_NTP_transf"/>
</dbReference>
<protein>
    <submittedName>
        <fullName evidence="2">GNAT family N-acetyltransferase</fullName>
    </submittedName>
</protein>
<dbReference type="Proteomes" id="UP000260812">
    <property type="component" value="Unassembled WGS sequence"/>
</dbReference>
<dbReference type="Pfam" id="PF04991">
    <property type="entry name" value="LicD"/>
    <property type="match status" value="1"/>
</dbReference>
<gene>
    <name evidence="2" type="ORF">DXC51_18350</name>
</gene>
<organism evidence="2 3">
    <name type="scientific">Eisenbergiella massiliensis</name>
    <dbReference type="NCBI Taxonomy" id="1720294"/>
    <lineage>
        <taxon>Bacteria</taxon>
        <taxon>Bacillati</taxon>
        <taxon>Bacillota</taxon>
        <taxon>Clostridia</taxon>
        <taxon>Lachnospirales</taxon>
        <taxon>Lachnospiraceae</taxon>
        <taxon>Eisenbergiella</taxon>
    </lineage>
</organism>
<dbReference type="GO" id="GO:0016747">
    <property type="term" value="F:acyltransferase activity, transferring groups other than amino-acyl groups"/>
    <property type="evidence" value="ECO:0007669"/>
    <property type="project" value="InterPro"/>
</dbReference>
<dbReference type="GeneID" id="97988776"/>
<keyword evidence="3" id="KW-1185">Reference proteome</keyword>
<keyword evidence="2" id="KW-0808">Transferase</keyword>
<dbReference type="InterPro" id="IPR000182">
    <property type="entry name" value="GNAT_dom"/>
</dbReference>